<evidence type="ECO:0000313" key="3">
    <source>
        <dbReference type="Proteomes" id="UP001228581"/>
    </source>
</evidence>
<reference evidence="2 3" key="1">
    <citation type="submission" date="2023-05" db="EMBL/GenBank/DDBJ databases">
        <authorList>
            <person name="Zhang X."/>
        </authorList>
    </citation>
    <scope>NUCLEOTIDE SEQUENCE [LARGE SCALE GENOMIC DNA]</scope>
    <source>
        <strain evidence="2 3">DM2B3-1</strain>
    </source>
</reference>
<keyword evidence="3" id="KW-1185">Reference proteome</keyword>
<dbReference type="InterPro" id="IPR000845">
    <property type="entry name" value="Nucleoside_phosphorylase_d"/>
</dbReference>
<comment type="caution">
    <text evidence="2">The sequence shown here is derived from an EMBL/GenBank/DDBJ whole genome shotgun (WGS) entry which is preliminary data.</text>
</comment>
<evidence type="ECO:0000259" key="1">
    <source>
        <dbReference type="Pfam" id="PF01048"/>
    </source>
</evidence>
<name>A0ABT7CYU4_9BACT</name>
<feature type="domain" description="Nucleoside phosphorylase" evidence="1">
    <location>
        <begin position="163"/>
        <end position="265"/>
    </location>
</feature>
<evidence type="ECO:0000313" key="2">
    <source>
        <dbReference type="EMBL" id="MDJ1498908.1"/>
    </source>
</evidence>
<dbReference type="PANTHER" id="PTHR46832:SF1">
    <property type="entry name" value="5'-METHYLTHIOADENOSINE_S-ADENOSYLHOMOCYSTEINE NUCLEOSIDASE"/>
    <property type="match status" value="1"/>
</dbReference>
<dbReference type="InterPro" id="IPR035994">
    <property type="entry name" value="Nucleoside_phosphorylase_sf"/>
</dbReference>
<dbReference type="EMBL" id="JASJOT010000066">
    <property type="protein sequence ID" value="MDJ1498908.1"/>
    <property type="molecule type" value="Genomic_DNA"/>
</dbReference>
<protein>
    <recommendedName>
        <fullName evidence="1">Nucleoside phosphorylase domain-containing protein</fullName>
    </recommendedName>
</protein>
<gene>
    <name evidence="2" type="ORF">QNI19_38630</name>
</gene>
<sequence length="441" mass="50680">MNINYDLLEKTVLLFWDENQNFNKTVTQQKIGKDLFKEVALIENLDSFIYELSKFTDLNQKFLFLIHLFHNEENKGYDNFKSSKIHKNYPNLRPYLISSVPKRTIYENEMNQPLDVYSYDGFHEKIGTTFIPQTKEEIISKLTPQTSIKPPNKLTTMYDQIDYAIITALYDDEFEEIDKLFDWIDFKETQTINFKIGQLKGNSSINVVASVQNETGMVDASILATIMIETYKPKYLLMPGVCGGISDLSPGSIIIASGIFTFQKGKISDVKDKNGQKIHKYYDISKNPIDLHQIFDENQNLLKIHIEKFESENDLIKIDPLVKSKIQPHVKSIKEKINEPYKTGLPIDIIFEKLACSTMVINKEDYFNENIKPLDRKTAGVEMESYGIARACQFANDGKTKFVIFKAVMDNMKNKTDGAKSLAAFTSAQFLKHLLSDNILQ</sequence>
<dbReference type="SUPFAM" id="SSF53167">
    <property type="entry name" value="Purine and uridine phosphorylases"/>
    <property type="match status" value="1"/>
</dbReference>
<accession>A0ABT7CYU4</accession>
<proteinExistence type="predicted"/>
<dbReference type="Gene3D" id="3.40.50.1580">
    <property type="entry name" value="Nucleoside phosphorylase domain"/>
    <property type="match status" value="1"/>
</dbReference>
<organism evidence="2 3">
    <name type="scientific">Xanthocytophaga flava</name>
    <dbReference type="NCBI Taxonomy" id="3048013"/>
    <lineage>
        <taxon>Bacteria</taxon>
        <taxon>Pseudomonadati</taxon>
        <taxon>Bacteroidota</taxon>
        <taxon>Cytophagia</taxon>
        <taxon>Cytophagales</taxon>
        <taxon>Rhodocytophagaceae</taxon>
        <taxon>Xanthocytophaga</taxon>
    </lineage>
</organism>
<dbReference type="RefSeq" id="WP_314005886.1">
    <property type="nucleotide sequence ID" value="NZ_JASJOT010000066.1"/>
</dbReference>
<dbReference type="PANTHER" id="PTHR46832">
    <property type="entry name" value="5'-METHYLTHIOADENOSINE/S-ADENOSYLHOMOCYSTEINE NUCLEOSIDASE"/>
    <property type="match status" value="1"/>
</dbReference>
<dbReference type="Proteomes" id="UP001228581">
    <property type="component" value="Unassembled WGS sequence"/>
</dbReference>
<dbReference type="Pfam" id="PF01048">
    <property type="entry name" value="PNP_UDP_1"/>
    <property type="match status" value="1"/>
</dbReference>